<dbReference type="EMBL" id="AUZJ01000009">
    <property type="protein sequence ID" value="ERF61551.1"/>
    <property type="molecule type" value="Genomic_DNA"/>
</dbReference>
<dbReference type="STRING" id="1125725.HMPREF1325_2338"/>
<dbReference type="Pfam" id="PF06078">
    <property type="entry name" value="DUF937"/>
    <property type="match status" value="1"/>
</dbReference>
<comment type="caution">
    <text evidence="1">The sequence shown here is derived from an EMBL/GenBank/DDBJ whole genome shotgun (WGS) entry which is preliminary data.</text>
</comment>
<accession>U1FPX4</accession>
<name>U1FPX4_TRESO</name>
<reference evidence="3 4" key="1">
    <citation type="submission" date="2013-08" db="EMBL/GenBank/DDBJ databases">
        <authorList>
            <person name="Durkin A.S."/>
            <person name="Haft D.R."/>
            <person name="McCorrison J."/>
            <person name="Torralba M."/>
            <person name="Gillis M."/>
            <person name="Haft D.H."/>
            <person name="Methe B."/>
            <person name="Sutton G."/>
            <person name="Nelson K.E."/>
        </authorList>
    </citation>
    <scope>NUCLEOTIDE SEQUENCE [LARGE SCALE GENOMIC DNA]</scope>
    <source>
        <strain evidence="2 4">ATCC 35536</strain>
        <strain evidence="1 3">VPI DR56BR1116</strain>
    </source>
</reference>
<evidence type="ECO:0000313" key="2">
    <source>
        <dbReference type="EMBL" id="ERK02543.1"/>
    </source>
</evidence>
<dbReference type="PATRIC" id="fig|1125725.3.peg.403"/>
<dbReference type="AlphaFoldDB" id="U1FPX4"/>
<evidence type="ECO:0000313" key="1">
    <source>
        <dbReference type="EMBL" id="ERF61551.1"/>
    </source>
</evidence>
<gene>
    <name evidence="2" type="ORF">HMPREF0860_0091</name>
    <name evidence="1" type="ORF">HMPREF1325_2338</name>
</gene>
<sequence>MDASSILTTLLGSSSVSNIGKACDADTGTVSTVLAEAVPALLKGAGKQAADKASAKSFASALAEHAGVSTANLGTFMKNVDLDDGAKIIKHLLGSSAASTTKSIAKTAGTDAGTVSSILAAAAPLLMSLLGKSAGTDTSSAALSTLIGGVMKNVNVGNVLGSLLSTSGAKTQGTAKKSGTSDTAKLAGNLLKGLLK</sequence>
<organism evidence="1 3">
    <name type="scientific">Treponema socranskii subsp. socranskii VPI DR56BR1116 = ATCC 35536</name>
    <dbReference type="NCBI Taxonomy" id="1125725"/>
    <lineage>
        <taxon>Bacteria</taxon>
        <taxon>Pseudomonadati</taxon>
        <taxon>Spirochaetota</taxon>
        <taxon>Spirochaetia</taxon>
        <taxon>Spirochaetales</taxon>
        <taxon>Treponemataceae</taxon>
        <taxon>Treponema</taxon>
    </lineage>
</organism>
<dbReference type="eggNOG" id="COG5403">
    <property type="taxonomic scope" value="Bacteria"/>
</dbReference>
<evidence type="ECO:0000313" key="3">
    <source>
        <dbReference type="Proteomes" id="UP000016412"/>
    </source>
</evidence>
<protein>
    <submittedName>
        <fullName evidence="1">PF06078 family protein</fullName>
    </submittedName>
</protein>
<dbReference type="Proteomes" id="UP000016646">
    <property type="component" value="Unassembled WGS sequence"/>
</dbReference>
<dbReference type="EMBL" id="AVQI01000050">
    <property type="protein sequence ID" value="ERK02543.1"/>
    <property type="molecule type" value="Genomic_DNA"/>
</dbReference>
<keyword evidence="4" id="KW-1185">Reference proteome</keyword>
<dbReference type="Proteomes" id="UP000016412">
    <property type="component" value="Unassembled WGS sequence"/>
</dbReference>
<dbReference type="InterPro" id="IPR009282">
    <property type="entry name" value="DUF937"/>
</dbReference>
<evidence type="ECO:0000313" key="4">
    <source>
        <dbReference type="Proteomes" id="UP000016646"/>
    </source>
</evidence>
<proteinExistence type="predicted"/>
<dbReference type="RefSeq" id="WP_021329428.1">
    <property type="nucleotide sequence ID" value="NZ_AUZJ01000009.1"/>
</dbReference>